<evidence type="ECO:0000256" key="3">
    <source>
        <dbReference type="ARBA" id="ARBA00022519"/>
    </source>
</evidence>
<evidence type="ECO:0000256" key="9">
    <source>
        <dbReference type="ARBA" id="ARBA00023136"/>
    </source>
</evidence>
<gene>
    <name evidence="11" type="primary">araG</name>
    <name evidence="11" type="ORF">PQQ73_08620</name>
</gene>
<dbReference type="NCBIfam" id="NF008442">
    <property type="entry name" value="PRK11288.1"/>
    <property type="match status" value="1"/>
</dbReference>
<dbReference type="PANTHER" id="PTHR43790:SF6">
    <property type="entry name" value="ARABINOSE IMPORT ATP-BINDING PROTEIN ARAG"/>
    <property type="match status" value="1"/>
</dbReference>
<keyword evidence="4" id="KW-0762">Sugar transport</keyword>
<comment type="caution">
    <text evidence="11">The sequence shown here is derived from an EMBL/GenBank/DDBJ whole genome shotgun (WGS) entry which is preliminary data.</text>
</comment>
<organism evidence="11 12">
    <name type="scientific">Paraburkholderia strydomiana</name>
    <dbReference type="NCBI Taxonomy" id="1245417"/>
    <lineage>
        <taxon>Bacteria</taxon>
        <taxon>Pseudomonadati</taxon>
        <taxon>Pseudomonadota</taxon>
        <taxon>Betaproteobacteria</taxon>
        <taxon>Burkholderiales</taxon>
        <taxon>Burkholderiaceae</taxon>
        <taxon>Paraburkholderia</taxon>
    </lineage>
</organism>
<protein>
    <submittedName>
        <fullName evidence="11">L-arabinose ABC transporter ATP-binding protein AraG</fullName>
    </submittedName>
</protein>
<evidence type="ECO:0000256" key="5">
    <source>
        <dbReference type="ARBA" id="ARBA00022737"/>
    </source>
</evidence>
<dbReference type="EMBL" id="JAQQCL010000005">
    <property type="protein sequence ID" value="MFM0716388.1"/>
    <property type="molecule type" value="Genomic_DNA"/>
</dbReference>
<evidence type="ECO:0000256" key="8">
    <source>
        <dbReference type="ARBA" id="ARBA00022967"/>
    </source>
</evidence>
<dbReference type="Gene3D" id="3.40.50.300">
    <property type="entry name" value="P-loop containing nucleotide triphosphate hydrolases"/>
    <property type="match status" value="2"/>
</dbReference>
<dbReference type="InterPro" id="IPR027417">
    <property type="entry name" value="P-loop_NTPase"/>
</dbReference>
<dbReference type="PROSITE" id="PS00211">
    <property type="entry name" value="ABC_TRANSPORTER_1"/>
    <property type="match status" value="1"/>
</dbReference>
<evidence type="ECO:0000313" key="11">
    <source>
        <dbReference type="EMBL" id="MFM0716388.1"/>
    </source>
</evidence>
<dbReference type="InterPro" id="IPR050107">
    <property type="entry name" value="ABC_carbohydrate_import_ATPase"/>
</dbReference>
<dbReference type="SUPFAM" id="SSF52540">
    <property type="entry name" value="P-loop containing nucleoside triphosphate hydrolases"/>
    <property type="match status" value="2"/>
</dbReference>
<name>A0ABW9EBG5_9BURK</name>
<evidence type="ECO:0000256" key="4">
    <source>
        <dbReference type="ARBA" id="ARBA00022597"/>
    </source>
</evidence>
<feature type="domain" description="ABC transporter" evidence="10">
    <location>
        <begin position="38"/>
        <end position="273"/>
    </location>
</feature>
<dbReference type="InterPro" id="IPR003439">
    <property type="entry name" value="ABC_transporter-like_ATP-bd"/>
</dbReference>
<keyword evidence="7 11" id="KW-0067">ATP-binding</keyword>
<keyword evidence="12" id="KW-1185">Reference proteome</keyword>
<dbReference type="Proteomes" id="UP001629392">
    <property type="component" value="Unassembled WGS sequence"/>
</dbReference>
<keyword evidence="2" id="KW-1003">Cell membrane</keyword>
<proteinExistence type="predicted"/>
<evidence type="ECO:0000256" key="2">
    <source>
        <dbReference type="ARBA" id="ARBA00022475"/>
    </source>
</evidence>
<evidence type="ECO:0000256" key="6">
    <source>
        <dbReference type="ARBA" id="ARBA00022741"/>
    </source>
</evidence>
<dbReference type="PANTHER" id="PTHR43790">
    <property type="entry name" value="CARBOHYDRATE TRANSPORT ATP-BINDING PROTEIN MG119-RELATED"/>
    <property type="match status" value="1"/>
</dbReference>
<keyword evidence="8" id="KW-1278">Translocase</keyword>
<evidence type="ECO:0000256" key="7">
    <source>
        <dbReference type="ARBA" id="ARBA00022840"/>
    </source>
</evidence>
<dbReference type="GO" id="GO:0005524">
    <property type="term" value="F:ATP binding"/>
    <property type="evidence" value="ECO:0007669"/>
    <property type="project" value="UniProtKB-KW"/>
</dbReference>
<dbReference type="CDD" id="cd03216">
    <property type="entry name" value="ABC_Carb_Monos_I"/>
    <property type="match status" value="1"/>
</dbReference>
<keyword evidence="3" id="KW-0997">Cell inner membrane</keyword>
<dbReference type="CDD" id="cd03215">
    <property type="entry name" value="ABC_Carb_Monos_II"/>
    <property type="match status" value="1"/>
</dbReference>
<dbReference type="InterPro" id="IPR003593">
    <property type="entry name" value="AAA+_ATPase"/>
</dbReference>
<feature type="domain" description="ABC transporter" evidence="10">
    <location>
        <begin position="281"/>
        <end position="526"/>
    </location>
</feature>
<reference evidence="11 12" key="1">
    <citation type="journal article" date="2024" name="Chem. Sci.">
        <title>Discovery of megapolipeptins by genome mining of a Burkholderiales bacteria collection.</title>
        <authorList>
            <person name="Paulo B.S."/>
            <person name="Recchia M.J.J."/>
            <person name="Lee S."/>
            <person name="Fergusson C.H."/>
            <person name="Romanowski S.B."/>
            <person name="Hernandez A."/>
            <person name="Krull N."/>
            <person name="Liu D.Y."/>
            <person name="Cavanagh H."/>
            <person name="Bos A."/>
            <person name="Gray C.A."/>
            <person name="Murphy B.T."/>
            <person name="Linington R.G."/>
            <person name="Eustaquio A.S."/>
        </authorList>
    </citation>
    <scope>NUCLEOTIDE SEQUENCE [LARGE SCALE GENOMIC DNA]</scope>
    <source>
        <strain evidence="11 12">RL17-350-BIC-E</strain>
    </source>
</reference>
<dbReference type="InterPro" id="IPR017871">
    <property type="entry name" value="ABC_transporter-like_CS"/>
</dbReference>
<dbReference type="Pfam" id="PF00005">
    <property type="entry name" value="ABC_tran"/>
    <property type="match status" value="2"/>
</dbReference>
<evidence type="ECO:0000256" key="1">
    <source>
        <dbReference type="ARBA" id="ARBA00022448"/>
    </source>
</evidence>
<keyword evidence="1" id="KW-0813">Transport</keyword>
<keyword evidence="6" id="KW-0547">Nucleotide-binding</keyword>
<dbReference type="PROSITE" id="PS50893">
    <property type="entry name" value="ABC_TRANSPORTER_2"/>
    <property type="match status" value="2"/>
</dbReference>
<dbReference type="RefSeq" id="WP_408152722.1">
    <property type="nucleotide sequence ID" value="NZ_JAQQCJ010000001.1"/>
</dbReference>
<sequence length="527" mass="56867">MTSLPTESPAGSADEAAALSAQAPSPASVFVDDAQPYLQLDGITVRFPGVLALDQVSLEVRRGEVHGLMGENGAGKSTLLKVLSGVNQPAAGTLSLGGAVQQFTTTKAAIAAGVAIIYQELHLVPELTVAENLMLGALPNRFGVLDEKALVARAVRELERLGEKIDPSQQVKNLSIGQRQMIEIGKALMRDARVIAFDEPTSSLSSRETTQLFRIIRALRAEGRAIIYVTHRMEEVYELCDRVTVFRDGRRIDTFEAGAGLDRDRLISCMVGRSIADVYGYRSRELGDVQLQVQDLMGRGLREPASFAARKGEIVGFFGLVGAGRSELMKLIYGAVKPAAGEITLKGKRVRFATPRDAVRAGIALCPEDRKQEGIVSIASVSDNLNISCRRHFSRFHVLNGRKEAQIAKEFIGKLAIKTRNGETPIGTLSGGNQQKVILSRWLAEEIDVFLMDEPTRGIDVGARSEIYGLLYGLAEAGRTVIVVSSDLAEVIGVADRVIVMKEGCIVGDLPKAQATPDALIKLALPR</sequence>
<keyword evidence="5" id="KW-0677">Repeat</keyword>
<accession>A0ABW9EBG5</accession>
<dbReference type="SMART" id="SM00382">
    <property type="entry name" value="AAA"/>
    <property type="match status" value="2"/>
</dbReference>
<keyword evidence="9" id="KW-0472">Membrane</keyword>
<evidence type="ECO:0000313" key="12">
    <source>
        <dbReference type="Proteomes" id="UP001629392"/>
    </source>
</evidence>
<evidence type="ECO:0000259" key="10">
    <source>
        <dbReference type="PROSITE" id="PS50893"/>
    </source>
</evidence>